<evidence type="ECO:0000313" key="1">
    <source>
        <dbReference type="EMBL" id="KZT69667.1"/>
    </source>
</evidence>
<name>A0A165QMB9_9APHY</name>
<accession>A0A165QMB9</accession>
<sequence length="93" mass="10256">MLIALLNMPATLWPPEVATQLSESDDDRTSTRFGRCVLLSTGVLESCLTEAGSKKLPWCRLHTEQILVIYLVSTGTLLVLTRNHSSPHILPPT</sequence>
<dbReference type="AlphaFoldDB" id="A0A165QMB9"/>
<reference evidence="1 2" key="1">
    <citation type="journal article" date="2016" name="Mol. Biol. Evol.">
        <title>Comparative Genomics of Early-Diverging Mushroom-Forming Fungi Provides Insights into the Origins of Lignocellulose Decay Capabilities.</title>
        <authorList>
            <person name="Nagy L.G."/>
            <person name="Riley R."/>
            <person name="Tritt A."/>
            <person name="Adam C."/>
            <person name="Daum C."/>
            <person name="Floudas D."/>
            <person name="Sun H."/>
            <person name="Yadav J.S."/>
            <person name="Pangilinan J."/>
            <person name="Larsson K.H."/>
            <person name="Matsuura K."/>
            <person name="Barry K."/>
            <person name="Labutti K."/>
            <person name="Kuo R."/>
            <person name="Ohm R.A."/>
            <person name="Bhattacharya S.S."/>
            <person name="Shirouzu T."/>
            <person name="Yoshinaga Y."/>
            <person name="Martin F.M."/>
            <person name="Grigoriev I.V."/>
            <person name="Hibbett D.S."/>
        </authorList>
    </citation>
    <scope>NUCLEOTIDE SEQUENCE [LARGE SCALE GENOMIC DNA]</scope>
    <source>
        <strain evidence="1 2">L-15889</strain>
    </source>
</reference>
<protein>
    <submittedName>
        <fullName evidence="1">Uncharacterized protein</fullName>
    </submittedName>
</protein>
<dbReference type="Proteomes" id="UP000076727">
    <property type="component" value="Unassembled WGS sequence"/>
</dbReference>
<gene>
    <name evidence="1" type="ORF">DAEQUDRAFT_248273</name>
</gene>
<dbReference type="EMBL" id="KV429056">
    <property type="protein sequence ID" value="KZT69667.1"/>
    <property type="molecule type" value="Genomic_DNA"/>
</dbReference>
<proteinExistence type="predicted"/>
<keyword evidence="2" id="KW-1185">Reference proteome</keyword>
<evidence type="ECO:0000313" key="2">
    <source>
        <dbReference type="Proteomes" id="UP000076727"/>
    </source>
</evidence>
<organism evidence="1 2">
    <name type="scientific">Daedalea quercina L-15889</name>
    <dbReference type="NCBI Taxonomy" id="1314783"/>
    <lineage>
        <taxon>Eukaryota</taxon>
        <taxon>Fungi</taxon>
        <taxon>Dikarya</taxon>
        <taxon>Basidiomycota</taxon>
        <taxon>Agaricomycotina</taxon>
        <taxon>Agaricomycetes</taxon>
        <taxon>Polyporales</taxon>
        <taxon>Fomitopsis</taxon>
    </lineage>
</organism>